<feature type="binding site" evidence="12">
    <location>
        <position position="237"/>
    </location>
    <ligand>
        <name>K(+)</name>
        <dbReference type="ChEBI" id="CHEBI:29103"/>
    </ligand>
</feature>
<feature type="binding site" evidence="12">
    <location>
        <position position="185"/>
    </location>
    <ligand>
        <name>ATP</name>
        <dbReference type="ChEBI" id="CHEBI:30616"/>
    </ligand>
</feature>
<evidence type="ECO:0000259" key="13">
    <source>
        <dbReference type="Pfam" id="PF00294"/>
    </source>
</evidence>
<feature type="binding site" evidence="12">
    <location>
        <position position="141"/>
    </location>
    <ligand>
        <name>substrate</name>
    </ligand>
</feature>
<keyword evidence="6 12" id="KW-0547">Nucleotide-binding</keyword>
<protein>
    <recommendedName>
        <fullName evidence="3 12">Ribokinase</fullName>
        <shortName evidence="12">RK</shortName>
        <ecNumber evidence="2 12">2.7.1.15</ecNumber>
    </recommendedName>
</protein>
<name>A0ABT9Z9W8_9BACI</name>
<dbReference type="EMBL" id="JAUSTZ010000034">
    <property type="protein sequence ID" value="MDQ0228724.1"/>
    <property type="molecule type" value="Genomic_DNA"/>
</dbReference>
<dbReference type="CDD" id="cd01174">
    <property type="entry name" value="ribokinase"/>
    <property type="match status" value="1"/>
</dbReference>
<evidence type="ECO:0000256" key="6">
    <source>
        <dbReference type="ARBA" id="ARBA00022741"/>
    </source>
</evidence>
<keyword evidence="5 12" id="KW-0479">Metal-binding</keyword>
<comment type="subcellular location">
    <subcellularLocation>
        <location evidence="12">Cytoplasm</location>
    </subcellularLocation>
</comment>
<evidence type="ECO:0000256" key="7">
    <source>
        <dbReference type="ARBA" id="ARBA00022777"/>
    </source>
</evidence>
<evidence type="ECO:0000256" key="8">
    <source>
        <dbReference type="ARBA" id="ARBA00022840"/>
    </source>
</evidence>
<evidence type="ECO:0000313" key="14">
    <source>
        <dbReference type="EMBL" id="MDQ0228724.1"/>
    </source>
</evidence>
<feature type="domain" description="Carbohydrate kinase PfkB" evidence="13">
    <location>
        <begin position="4"/>
        <end position="285"/>
    </location>
</feature>
<evidence type="ECO:0000256" key="12">
    <source>
        <dbReference type="HAMAP-Rule" id="MF_01987"/>
    </source>
</evidence>
<dbReference type="Pfam" id="PF00294">
    <property type="entry name" value="PfkB"/>
    <property type="match status" value="1"/>
</dbReference>
<dbReference type="InterPro" id="IPR002139">
    <property type="entry name" value="Ribo/fructo_kinase"/>
</dbReference>
<keyword evidence="11 12" id="KW-0119">Carbohydrate metabolism</keyword>
<proteinExistence type="inferred from homology"/>
<dbReference type="InterPro" id="IPR002173">
    <property type="entry name" value="Carboh/pur_kinase_PfkB_CS"/>
</dbReference>
<dbReference type="Proteomes" id="UP001232245">
    <property type="component" value="Unassembled WGS sequence"/>
</dbReference>
<feature type="active site" description="Proton acceptor" evidence="12">
    <location>
        <position position="243"/>
    </location>
</feature>
<dbReference type="SUPFAM" id="SSF53613">
    <property type="entry name" value="Ribokinase-like"/>
    <property type="match status" value="1"/>
</dbReference>
<dbReference type="PROSITE" id="PS00584">
    <property type="entry name" value="PFKB_KINASES_2"/>
    <property type="match status" value="1"/>
</dbReference>
<dbReference type="NCBIfam" id="TIGR02152">
    <property type="entry name" value="D_ribokin_bact"/>
    <property type="match status" value="1"/>
</dbReference>
<keyword evidence="12" id="KW-0963">Cytoplasm</keyword>
<evidence type="ECO:0000256" key="3">
    <source>
        <dbReference type="ARBA" id="ARBA00016943"/>
    </source>
</evidence>
<feature type="binding site" evidence="12">
    <location>
        <begin position="13"/>
        <end position="15"/>
    </location>
    <ligand>
        <name>substrate</name>
    </ligand>
</feature>
<organism evidence="14 15">
    <name type="scientific">Metabacillus niabensis</name>
    <dbReference type="NCBI Taxonomy" id="324854"/>
    <lineage>
        <taxon>Bacteria</taxon>
        <taxon>Bacillati</taxon>
        <taxon>Bacillota</taxon>
        <taxon>Bacilli</taxon>
        <taxon>Bacillales</taxon>
        <taxon>Bacillaceae</taxon>
        <taxon>Metabacillus</taxon>
    </lineage>
</organism>
<dbReference type="PANTHER" id="PTHR10584:SF166">
    <property type="entry name" value="RIBOKINASE"/>
    <property type="match status" value="1"/>
</dbReference>
<dbReference type="PRINTS" id="PR00990">
    <property type="entry name" value="RIBOKINASE"/>
</dbReference>
<keyword evidence="9 12" id="KW-0460">Magnesium</keyword>
<keyword evidence="10 12" id="KW-0630">Potassium</keyword>
<evidence type="ECO:0000256" key="1">
    <source>
        <dbReference type="ARBA" id="ARBA00005380"/>
    </source>
</evidence>
<feature type="binding site" evidence="12">
    <location>
        <position position="243"/>
    </location>
    <ligand>
        <name>substrate</name>
    </ligand>
</feature>
<feature type="binding site" evidence="12">
    <location>
        <position position="273"/>
    </location>
    <ligand>
        <name>K(+)</name>
        <dbReference type="ChEBI" id="CHEBI:29103"/>
    </ligand>
</feature>
<keyword evidence="15" id="KW-1185">Reference proteome</keyword>
<dbReference type="GO" id="GO:0004747">
    <property type="term" value="F:ribokinase activity"/>
    <property type="evidence" value="ECO:0007669"/>
    <property type="project" value="UniProtKB-EC"/>
</dbReference>
<evidence type="ECO:0000313" key="15">
    <source>
        <dbReference type="Proteomes" id="UP001232245"/>
    </source>
</evidence>
<feature type="binding site" evidence="12">
    <location>
        <position position="276"/>
    </location>
    <ligand>
        <name>K(+)</name>
        <dbReference type="ChEBI" id="CHEBI:29103"/>
    </ligand>
</feature>
<keyword evidence="7 12" id="KW-0418">Kinase</keyword>
<evidence type="ECO:0000256" key="5">
    <source>
        <dbReference type="ARBA" id="ARBA00022723"/>
    </source>
</evidence>
<feature type="binding site" evidence="12">
    <location>
        <position position="239"/>
    </location>
    <ligand>
        <name>K(+)</name>
        <dbReference type="ChEBI" id="CHEBI:29103"/>
    </ligand>
</feature>
<comment type="function">
    <text evidence="12">Catalyzes the phosphorylation of ribose at O-5 in a reaction requiring ATP and magnesium. The resulting D-ribose-5-phosphate can then be used either for sythesis of nucleotides, histidine, and tryptophan, or as a component of the pentose phosphate pathway.</text>
</comment>
<dbReference type="RefSeq" id="WP_174881670.1">
    <property type="nucleotide sequence ID" value="NZ_CADEPK010000401.1"/>
</dbReference>
<comment type="catalytic activity">
    <reaction evidence="12">
        <text>D-ribose + ATP = D-ribose 5-phosphate + ADP + H(+)</text>
        <dbReference type="Rhea" id="RHEA:13697"/>
        <dbReference type="ChEBI" id="CHEBI:15378"/>
        <dbReference type="ChEBI" id="CHEBI:30616"/>
        <dbReference type="ChEBI" id="CHEBI:47013"/>
        <dbReference type="ChEBI" id="CHEBI:78346"/>
        <dbReference type="ChEBI" id="CHEBI:456216"/>
        <dbReference type="EC" id="2.7.1.15"/>
    </reaction>
</comment>
<evidence type="ECO:0000256" key="10">
    <source>
        <dbReference type="ARBA" id="ARBA00022958"/>
    </source>
</evidence>
<dbReference type="InterPro" id="IPR029056">
    <property type="entry name" value="Ribokinase-like"/>
</dbReference>
<dbReference type="InterPro" id="IPR011877">
    <property type="entry name" value="Ribokinase"/>
</dbReference>
<feature type="binding site" evidence="12">
    <location>
        <position position="278"/>
    </location>
    <ligand>
        <name>K(+)</name>
        <dbReference type="ChEBI" id="CHEBI:29103"/>
    </ligand>
</feature>
<keyword evidence="4 12" id="KW-0808">Transferase</keyword>
<evidence type="ECO:0000256" key="4">
    <source>
        <dbReference type="ARBA" id="ARBA00022679"/>
    </source>
</evidence>
<comment type="caution">
    <text evidence="12">Lacks conserved residue(s) required for the propagation of feature annotation.</text>
</comment>
<dbReference type="EC" id="2.7.1.15" evidence="2 12"/>
<reference evidence="14 15" key="1">
    <citation type="submission" date="2023-07" db="EMBL/GenBank/DDBJ databases">
        <title>Genomic Encyclopedia of Type Strains, Phase IV (KMG-IV): sequencing the most valuable type-strain genomes for metagenomic binning, comparative biology and taxonomic classification.</title>
        <authorList>
            <person name="Goeker M."/>
        </authorList>
    </citation>
    <scope>NUCLEOTIDE SEQUENCE [LARGE SCALE GENOMIC DNA]</scope>
    <source>
        <strain evidence="14 15">DSM 17723</strain>
    </source>
</reference>
<sequence length="301" mass="31973">MIQPKITVIGSINMDLVTRTSIIPKVGETVLGESFHTIPGGKGANQAVAAARLGADVTLIGSVGNDGFGSMLKEHLQKQGINTEYIKTVEGISTGIAAITLSEGDNSIIVVSGANNEVTPALITDYEQVIAKSDLILLQLEIQVKAVIEAVRLAKKHKVPVILNPAPIQKLPRDLLLQVDYLTPNEHEQTMLLSSIDEDELYDMKEKCIVTKGANGVTIYQHQKETTIPSYKVNAIDTTGAGDTFNGALAVSLSKGKTLQEACNFANAAAALSVTKLGAQTGIPTLEEVETFLGDSPQNNI</sequence>
<dbReference type="Gene3D" id="3.40.1190.20">
    <property type="match status" value="1"/>
</dbReference>
<comment type="activity regulation">
    <text evidence="12">Activated by a monovalent cation that binds near, but not in, the active site. The most likely occupant of the site in vivo is potassium. Ion binding induces a conformational change that may alter substrate affinity.</text>
</comment>
<gene>
    <name evidence="12" type="primary">rbsK</name>
    <name evidence="14" type="ORF">J2S02_005124</name>
</gene>
<dbReference type="InterPro" id="IPR011611">
    <property type="entry name" value="PfkB_dom"/>
</dbReference>
<feature type="binding site" evidence="12">
    <location>
        <begin position="211"/>
        <end position="216"/>
    </location>
    <ligand>
        <name>ATP</name>
        <dbReference type="ChEBI" id="CHEBI:30616"/>
    </ligand>
</feature>
<evidence type="ECO:0000256" key="9">
    <source>
        <dbReference type="ARBA" id="ARBA00022842"/>
    </source>
</evidence>
<comment type="caution">
    <text evidence="14">The sequence shown here is derived from an EMBL/GenBank/DDBJ whole genome shotgun (WGS) entry which is preliminary data.</text>
</comment>
<feature type="binding site" evidence="12">
    <location>
        <begin position="242"/>
        <end position="243"/>
    </location>
    <ligand>
        <name>ATP</name>
        <dbReference type="ChEBI" id="CHEBI:30616"/>
    </ligand>
</feature>
<evidence type="ECO:0000256" key="11">
    <source>
        <dbReference type="ARBA" id="ARBA00023277"/>
    </source>
</evidence>
<evidence type="ECO:0000256" key="2">
    <source>
        <dbReference type="ARBA" id="ARBA00012035"/>
    </source>
</evidence>
<accession>A0ABT9Z9W8</accession>
<comment type="pathway">
    <text evidence="12">Carbohydrate metabolism; D-ribose degradation; D-ribose 5-phosphate from beta-D-ribopyranose: step 2/2.</text>
</comment>
<dbReference type="HAMAP" id="MF_01987">
    <property type="entry name" value="Ribokinase"/>
    <property type="match status" value="1"/>
</dbReference>
<feature type="binding site" evidence="12">
    <location>
        <position position="267"/>
    </location>
    <ligand>
        <name>ATP</name>
        <dbReference type="ChEBI" id="CHEBI:30616"/>
    </ligand>
</feature>
<feature type="binding site" evidence="12">
    <location>
        <begin position="41"/>
        <end position="45"/>
    </location>
    <ligand>
        <name>substrate</name>
    </ligand>
</feature>
<comment type="similarity">
    <text evidence="1">Belongs to the carbohydrate kinase pfkB family.</text>
</comment>
<comment type="similarity">
    <text evidence="12">Belongs to the carbohydrate kinase PfkB family. Ribokinase subfamily.</text>
</comment>
<comment type="cofactor">
    <cofactor evidence="12">
        <name>Mg(2+)</name>
        <dbReference type="ChEBI" id="CHEBI:18420"/>
    </cofactor>
    <text evidence="12">Requires a divalent cation, most likely magnesium in vivo, as an electrophilic catalyst to aid phosphoryl group transfer. It is the chelate of the metal and the nucleotide that is the actual substrate.</text>
</comment>
<keyword evidence="8 12" id="KW-0067">ATP-binding</keyword>
<comment type="subunit">
    <text evidence="12">Homodimer.</text>
</comment>
<dbReference type="PANTHER" id="PTHR10584">
    <property type="entry name" value="SUGAR KINASE"/>
    <property type="match status" value="1"/>
</dbReference>